<name>X2AIS4_CAPTE</name>
<evidence type="ECO:0000313" key="4">
    <source>
        <dbReference type="EnsemblMetazoa" id="CapteP214578"/>
    </source>
</evidence>
<reference evidence="5" key="2">
    <citation type="journal article" date="2013" name="Nature">
        <title>Insights into bilaterian evolution from three spiralian genomes.</title>
        <authorList>
            <person name="Simakov O."/>
            <person name="Marletaz F."/>
            <person name="Cho S.J."/>
            <person name="Edsinger-Gonzales E."/>
            <person name="Havlak P."/>
            <person name="Hellsten U."/>
            <person name="Kuo D.H."/>
            <person name="Larsson T."/>
            <person name="Lv J."/>
            <person name="Arendt D."/>
            <person name="Savage R."/>
            <person name="Osoegawa K."/>
            <person name="de Jong P."/>
            <person name="Grimwood J."/>
            <person name="Chapman J.A."/>
            <person name="Shapiro H."/>
            <person name="Aerts A."/>
            <person name="Otillar R.P."/>
            <person name="Terry A.Y."/>
            <person name="Boore J.L."/>
            <person name="Grigoriev I.V."/>
            <person name="Lindberg D.R."/>
            <person name="Seaver E.C."/>
            <person name="Weisblat D.A."/>
            <person name="Putnam N.H."/>
            <person name="Rokhsar D.S."/>
        </authorList>
    </citation>
    <scope>NUCLEOTIDE SEQUENCE</scope>
    <source>
        <strain evidence="5">I ESC-2004</strain>
    </source>
</reference>
<keyword evidence="5" id="KW-1185">Reference proteome</keyword>
<feature type="compositionally biased region" description="Acidic residues" evidence="3">
    <location>
        <begin position="236"/>
        <end position="249"/>
    </location>
</feature>
<feature type="coiled-coil region" evidence="2">
    <location>
        <begin position="47"/>
        <end position="171"/>
    </location>
</feature>
<feature type="compositionally biased region" description="Low complexity" evidence="3">
    <location>
        <begin position="508"/>
        <end position="519"/>
    </location>
</feature>
<evidence type="ECO:0000256" key="2">
    <source>
        <dbReference type="SAM" id="Coils"/>
    </source>
</evidence>
<feature type="compositionally biased region" description="Low complexity" evidence="3">
    <location>
        <begin position="1"/>
        <end position="19"/>
    </location>
</feature>
<feature type="region of interest" description="Disordered" evidence="3">
    <location>
        <begin position="453"/>
        <end position="530"/>
    </location>
</feature>
<dbReference type="PANTHER" id="PTHR22903:SF8">
    <property type="entry name" value="MAX-1A"/>
    <property type="match status" value="1"/>
</dbReference>
<accession>X2AIS4</accession>
<sequence length="530" mass="58765">MATTGSSGSPSQSDSSISRSGDEGNERYWRERCQSLEASLVKFKLQAAKIRELLADKEHETRTLEAENRARRAELTVRLLEERSGEVTKDAWRSPPLIRRLEQLTQSYDEREEEVAMLREQLEEQKSRRLHEAKLVEEKSVRIKEWVTQRIKKLEDERDSISLENHSLRGQMDSLRKQLQALPVSLSTSLSRQSSQASCSSASTCPAPLTPPIPQRPSSDILEAFRNSSDISPDLDITEDPDYQEVDEDRESKYAPKRHAPPQVRIERRVFPNPRLLQAASIVSSTGGSSEMLDRTDMVLQEATPESLLKPSSPVTPFPPPNSPLCPLTNTDHTVSALATLPRKKKEPKFFPSSSTDYASLTIDKRLRKCSPAHPRRAPATPPTPPLRRLPSWENRIYAIANKGIRLPDTGGCINRDSSCPVTDGLYAEKIYDTSAVPVFTNINGRAAQIRNTPFSGEEDSSSDSDDDLTPCSSIEAVDLSSAGPSKNSSTRLHQTQTSSGAVKRAVSSSHSVNSETSSDYAFPPEDDAS</sequence>
<feature type="region of interest" description="Disordered" evidence="3">
    <location>
        <begin position="369"/>
        <end position="390"/>
    </location>
</feature>
<feature type="region of interest" description="Disordered" evidence="3">
    <location>
        <begin position="191"/>
        <end position="261"/>
    </location>
</feature>
<evidence type="ECO:0000256" key="1">
    <source>
        <dbReference type="ARBA" id="ARBA00022737"/>
    </source>
</evidence>
<organism evidence="4 5">
    <name type="scientific">Capitella teleta</name>
    <name type="common">Polychaete worm</name>
    <dbReference type="NCBI Taxonomy" id="283909"/>
    <lineage>
        <taxon>Eukaryota</taxon>
        <taxon>Metazoa</taxon>
        <taxon>Spiralia</taxon>
        <taxon>Lophotrochozoa</taxon>
        <taxon>Annelida</taxon>
        <taxon>Polychaeta</taxon>
        <taxon>Sedentaria</taxon>
        <taxon>Scolecida</taxon>
        <taxon>Capitellidae</taxon>
        <taxon>Capitella</taxon>
    </lineage>
</organism>
<dbReference type="HOGENOM" id="CLU_514464_0_0_1"/>
<dbReference type="OMA" id="CMANADQ"/>
<keyword evidence="2" id="KW-0175">Coiled coil</keyword>
<dbReference type="EnsemblMetazoa" id="CapteT214578">
    <property type="protein sequence ID" value="CapteP214578"/>
    <property type="gene ID" value="CapteG214578"/>
</dbReference>
<evidence type="ECO:0000256" key="3">
    <source>
        <dbReference type="SAM" id="MobiDB-lite"/>
    </source>
</evidence>
<feature type="compositionally biased region" description="Low complexity" evidence="3">
    <location>
        <begin position="191"/>
        <end position="205"/>
    </location>
</feature>
<dbReference type="Proteomes" id="UP000014760">
    <property type="component" value="Unassembled WGS sequence"/>
</dbReference>
<dbReference type="AlphaFoldDB" id="X2AIS4"/>
<keyword evidence="1" id="KW-0677">Repeat</keyword>
<feature type="region of interest" description="Disordered" evidence="3">
    <location>
        <begin position="1"/>
        <end position="25"/>
    </location>
</feature>
<feature type="compositionally biased region" description="Acidic residues" evidence="3">
    <location>
        <begin position="457"/>
        <end position="469"/>
    </location>
</feature>
<feature type="compositionally biased region" description="Polar residues" evidence="3">
    <location>
        <begin position="483"/>
        <end position="501"/>
    </location>
</feature>
<reference evidence="5" key="1">
    <citation type="submission" date="2012-12" db="EMBL/GenBank/DDBJ databases">
        <authorList>
            <person name="Hellsten U."/>
            <person name="Grimwood J."/>
            <person name="Chapman J.A."/>
            <person name="Shapiro H."/>
            <person name="Aerts A."/>
            <person name="Otillar R.P."/>
            <person name="Terry A.Y."/>
            <person name="Boore J.L."/>
            <person name="Simakov O."/>
            <person name="Marletaz F."/>
            <person name="Cho S.-J."/>
            <person name="Edsinger-Gonzales E."/>
            <person name="Havlak P."/>
            <person name="Kuo D.-H."/>
            <person name="Larsson T."/>
            <person name="Lv J."/>
            <person name="Arendt D."/>
            <person name="Savage R."/>
            <person name="Osoegawa K."/>
            <person name="de Jong P."/>
            <person name="Lindberg D.R."/>
            <person name="Seaver E.C."/>
            <person name="Weisblat D.A."/>
            <person name="Putnam N.H."/>
            <person name="Grigoriev I.V."/>
            <person name="Rokhsar D.S."/>
        </authorList>
    </citation>
    <scope>NUCLEOTIDE SEQUENCE</scope>
    <source>
        <strain evidence="5">I ESC-2004</strain>
    </source>
</reference>
<dbReference type="EMBL" id="AMQN01012913">
    <property type="status" value="NOT_ANNOTATED_CDS"/>
    <property type="molecule type" value="Genomic_DNA"/>
</dbReference>
<proteinExistence type="predicted"/>
<dbReference type="PANTHER" id="PTHR22903">
    <property type="entry name" value="PLEKHH PROTEIN"/>
    <property type="match status" value="1"/>
</dbReference>
<protein>
    <submittedName>
        <fullName evidence="4">Uncharacterized protein</fullName>
    </submittedName>
</protein>
<reference evidence="4" key="3">
    <citation type="submission" date="2015-06" db="UniProtKB">
        <authorList>
            <consortium name="EnsemblMetazoa"/>
        </authorList>
    </citation>
    <scope>IDENTIFICATION</scope>
</reference>
<evidence type="ECO:0000313" key="5">
    <source>
        <dbReference type="Proteomes" id="UP000014760"/>
    </source>
</evidence>